<evidence type="ECO:0000256" key="1">
    <source>
        <dbReference type="ARBA" id="ARBA00022723"/>
    </source>
</evidence>
<evidence type="ECO:0000256" key="4">
    <source>
        <dbReference type="PROSITE-ProRule" id="PRU00134"/>
    </source>
</evidence>
<evidence type="ECO:0000313" key="7">
    <source>
        <dbReference type="Proteomes" id="UP000636479"/>
    </source>
</evidence>
<dbReference type="GO" id="GO:0008270">
    <property type="term" value="F:zinc ion binding"/>
    <property type="evidence" value="ECO:0007669"/>
    <property type="project" value="UniProtKB-KW"/>
</dbReference>
<dbReference type="SUPFAM" id="SSF144232">
    <property type="entry name" value="HIT/MYND zinc finger-like"/>
    <property type="match status" value="1"/>
</dbReference>
<dbReference type="AlphaFoldDB" id="A0A8H6SUG8"/>
<protein>
    <recommendedName>
        <fullName evidence="5">MYND-type domain-containing protein</fullName>
    </recommendedName>
</protein>
<name>A0A8H6SUG8_9AGAR</name>
<dbReference type="Gene3D" id="6.10.140.2220">
    <property type="match status" value="1"/>
</dbReference>
<organism evidence="6 7">
    <name type="scientific">Mycena indigotica</name>
    <dbReference type="NCBI Taxonomy" id="2126181"/>
    <lineage>
        <taxon>Eukaryota</taxon>
        <taxon>Fungi</taxon>
        <taxon>Dikarya</taxon>
        <taxon>Basidiomycota</taxon>
        <taxon>Agaricomycotina</taxon>
        <taxon>Agaricomycetes</taxon>
        <taxon>Agaricomycetidae</taxon>
        <taxon>Agaricales</taxon>
        <taxon>Marasmiineae</taxon>
        <taxon>Mycenaceae</taxon>
        <taxon>Mycena</taxon>
    </lineage>
</organism>
<reference evidence="6" key="1">
    <citation type="submission" date="2020-05" db="EMBL/GenBank/DDBJ databases">
        <title>Mycena genomes resolve the evolution of fungal bioluminescence.</title>
        <authorList>
            <person name="Tsai I.J."/>
        </authorList>
    </citation>
    <scope>NUCLEOTIDE SEQUENCE</scope>
    <source>
        <strain evidence="6">171206Taipei</strain>
    </source>
</reference>
<comment type="caution">
    <text evidence="6">The sequence shown here is derived from an EMBL/GenBank/DDBJ whole genome shotgun (WGS) entry which is preliminary data.</text>
</comment>
<dbReference type="EMBL" id="JACAZF010000005">
    <property type="protein sequence ID" value="KAF7304150.1"/>
    <property type="molecule type" value="Genomic_DNA"/>
</dbReference>
<accession>A0A8H6SUG8</accession>
<dbReference type="InterPro" id="IPR002893">
    <property type="entry name" value="Znf_MYND"/>
</dbReference>
<evidence type="ECO:0000256" key="2">
    <source>
        <dbReference type="ARBA" id="ARBA00022771"/>
    </source>
</evidence>
<keyword evidence="7" id="KW-1185">Reference proteome</keyword>
<evidence type="ECO:0000313" key="6">
    <source>
        <dbReference type="EMBL" id="KAF7304150.1"/>
    </source>
</evidence>
<gene>
    <name evidence="6" type="ORF">MIND_00646700</name>
</gene>
<evidence type="ECO:0000259" key="5">
    <source>
        <dbReference type="PROSITE" id="PS50865"/>
    </source>
</evidence>
<keyword evidence="2 4" id="KW-0863">Zinc-finger</keyword>
<dbReference type="OrthoDB" id="3044960at2759"/>
<dbReference type="PROSITE" id="PS50865">
    <property type="entry name" value="ZF_MYND_2"/>
    <property type="match status" value="1"/>
</dbReference>
<dbReference type="Proteomes" id="UP000636479">
    <property type="component" value="Unassembled WGS sequence"/>
</dbReference>
<dbReference type="RefSeq" id="XP_037221122.1">
    <property type="nucleotide sequence ID" value="XM_037363201.1"/>
</dbReference>
<sequence>MHQLFRLTQLERLPVYHRVRARRALNVDRTIAQFVDFTQLFAVRLHSSFDTLLLLPIYWAALDPDHAEPLYNASHSSIQDVAPYLERPLTTAKAITAILSRAISGTTGGMPLEALLELWNRLWFWVAVIDELFHDVDFKFTQRPLANLLKHRYITLASAVSAILRAMPANTPPPPSPQLWVFVGRAWVDALDNNVTTALRAVCRLLAEVTPENLPDMALGAGGSWDALARLVIRHMRWIMTQRPPLAYATLEQLVSFKALLRDAAAYNPDFQKALFAAGFIPEFIGAAVYVNGGNDIAKSAPGLVSQLLDVTFFNIFHLLTHAQNVGILIDACRGPLIGMLLVHAVIPQEDVQAAVVHLLQQSLPRWTLYASILPGLNASLAAARSLVPQALAQADPQFIQLWNNLTGLVHERMEVYTAFKQRETPRTAACANRHCVKIGPRHEFTQCSGCSAVYYCSKPCQRTDYLEGGHRADCSRWSFHSEAERQKFRTVDRRFFRALIRDDYARHRELMYARVLQQIRRPAPEHQPYLHLPRMIGFLYPLGRLQWSVGHQDADPTQSKPYAPLLGRLVEHDAEGFIVAIPLVAGNHEESPTLIQVVPVRRRAGANDIHKRLDAIAESLRADEGDSAQPTEEECLQAVRKALTEVDVQEWEIC</sequence>
<proteinExistence type="predicted"/>
<keyword evidence="1" id="KW-0479">Metal-binding</keyword>
<dbReference type="GeneID" id="59345717"/>
<feature type="domain" description="MYND-type" evidence="5">
    <location>
        <begin position="436"/>
        <end position="475"/>
    </location>
</feature>
<evidence type="ECO:0000256" key="3">
    <source>
        <dbReference type="ARBA" id="ARBA00022833"/>
    </source>
</evidence>
<dbReference type="Pfam" id="PF01753">
    <property type="entry name" value="zf-MYND"/>
    <property type="match status" value="1"/>
</dbReference>
<keyword evidence="3" id="KW-0862">Zinc</keyword>